<dbReference type="EMBL" id="BTRK01000004">
    <property type="protein sequence ID" value="GMR46829.1"/>
    <property type="molecule type" value="Genomic_DNA"/>
</dbReference>
<evidence type="ECO:0000256" key="4">
    <source>
        <dbReference type="ARBA" id="ARBA00048082"/>
    </source>
</evidence>
<protein>
    <recommendedName>
        <fullName evidence="2">D-lactate dehydratase</fullName>
        <ecNumber evidence="2">4.2.1.130</ecNumber>
    </recommendedName>
</protein>
<comment type="caution">
    <text evidence="6">The sequence shown here is derived from an EMBL/GenBank/DDBJ whole genome shotgun (WGS) entry which is preliminary data.</text>
</comment>
<reference evidence="7" key="1">
    <citation type="submission" date="2022-10" db="EMBL/GenBank/DDBJ databases">
        <title>Genome assembly of Pristionchus species.</title>
        <authorList>
            <person name="Yoshida K."/>
            <person name="Sommer R.J."/>
        </authorList>
    </citation>
    <scope>NUCLEOTIDE SEQUENCE [LARGE SCALE GENOMIC DNA]</scope>
    <source>
        <strain evidence="7">RS5460</strain>
    </source>
</reference>
<dbReference type="GO" id="GO:1902176">
    <property type="term" value="P:negative regulation of oxidative stress-induced intrinsic apoptotic signaling pathway"/>
    <property type="evidence" value="ECO:0007669"/>
    <property type="project" value="UniProtKB-ARBA"/>
</dbReference>
<evidence type="ECO:0000259" key="5">
    <source>
        <dbReference type="Pfam" id="PF01965"/>
    </source>
</evidence>
<organism evidence="6 7">
    <name type="scientific">Pristionchus mayeri</name>
    <dbReference type="NCBI Taxonomy" id="1317129"/>
    <lineage>
        <taxon>Eukaryota</taxon>
        <taxon>Metazoa</taxon>
        <taxon>Ecdysozoa</taxon>
        <taxon>Nematoda</taxon>
        <taxon>Chromadorea</taxon>
        <taxon>Rhabditida</taxon>
        <taxon>Rhabditina</taxon>
        <taxon>Diplogasteromorpha</taxon>
        <taxon>Diplogasteroidea</taxon>
        <taxon>Neodiplogasteridae</taxon>
        <taxon>Pristionchus</taxon>
    </lineage>
</organism>
<dbReference type="GO" id="GO:0005634">
    <property type="term" value="C:nucleus"/>
    <property type="evidence" value="ECO:0007669"/>
    <property type="project" value="TreeGrafter"/>
</dbReference>
<dbReference type="InterPro" id="IPR006287">
    <property type="entry name" value="DJ-1"/>
</dbReference>
<name>A0AAN5HZX0_9BILA</name>
<keyword evidence="3" id="KW-0963">Cytoplasm</keyword>
<comment type="catalytic activity">
    <reaction evidence="4">
        <text>methylglyoxal + H2O = (R)-lactate + H(+)</text>
        <dbReference type="Rhea" id="RHEA:27754"/>
        <dbReference type="ChEBI" id="CHEBI:15377"/>
        <dbReference type="ChEBI" id="CHEBI:15378"/>
        <dbReference type="ChEBI" id="CHEBI:16004"/>
        <dbReference type="ChEBI" id="CHEBI:17158"/>
        <dbReference type="EC" id="4.2.1.130"/>
    </reaction>
</comment>
<dbReference type="FunFam" id="3.40.50.880:FF:000022">
    <property type="entry name" value="protein deglycase DJ-1"/>
    <property type="match status" value="1"/>
</dbReference>
<dbReference type="PANTHER" id="PTHR48094:SF12">
    <property type="entry name" value="PARKINSON DISEASE PROTEIN 7 HOMOLOG"/>
    <property type="match status" value="1"/>
</dbReference>
<dbReference type="GO" id="GO:0005739">
    <property type="term" value="C:mitochondrion"/>
    <property type="evidence" value="ECO:0007669"/>
    <property type="project" value="TreeGrafter"/>
</dbReference>
<dbReference type="GO" id="GO:0006979">
    <property type="term" value="P:response to oxidative stress"/>
    <property type="evidence" value="ECO:0007669"/>
    <property type="project" value="TreeGrafter"/>
</dbReference>
<evidence type="ECO:0000313" key="7">
    <source>
        <dbReference type="Proteomes" id="UP001328107"/>
    </source>
</evidence>
<dbReference type="SUPFAM" id="SSF52317">
    <property type="entry name" value="Class I glutamine amidotransferase-like"/>
    <property type="match status" value="1"/>
</dbReference>
<feature type="domain" description="DJ-1/PfpI" evidence="5">
    <location>
        <begin position="24"/>
        <end position="187"/>
    </location>
</feature>
<comment type="subcellular location">
    <subcellularLocation>
        <location evidence="1">Cytoplasm</location>
    </subcellularLocation>
</comment>
<dbReference type="NCBIfam" id="TIGR01383">
    <property type="entry name" value="not_thiJ"/>
    <property type="match status" value="1"/>
</dbReference>
<dbReference type="PANTHER" id="PTHR48094">
    <property type="entry name" value="PROTEIN/NUCLEIC ACID DEGLYCASE DJ-1-RELATED"/>
    <property type="match status" value="1"/>
</dbReference>
<dbReference type="GO" id="GO:0019172">
    <property type="term" value="F:glyoxalase III activity"/>
    <property type="evidence" value="ECO:0007669"/>
    <property type="project" value="UniProtKB-EC"/>
</dbReference>
<accession>A0AAN5HZX0</accession>
<feature type="non-terminal residue" evidence="6">
    <location>
        <position position="1"/>
    </location>
</feature>
<evidence type="ECO:0000313" key="6">
    <source>
        <dbReference type="EMBL" id="GMR46829.1"/>
    </source>
</evidence>
<dbReference type="Proteomes" id="UP001328107">
    <property type="component" value="Unassembled WGS sequence"/>
</dbReference>
<dbReference type="GO" id="GO:1903189">
    <property type="term" value="P:glyoxal metabolic process"/>
    <property type="evidence" value="ECO:0007669"/>
    <property type="project" value="UniProtKB-ARBA"/>
</dbReference>
<dbReference type="Pfam" id="PF01965">
    <property type="entry name" value="DJ-1_PfpI"/>
    <property type="match status" value="1"/>
</dbReference>
<dbReference type="EC" id="4.2.1.130" evidence="2"/>
<keyword evidence="7" id="KW-1185">Reference proteome</keyword>
<dbReference type="AlphaFoldDB" id="A0AAN5HZX0"/>
<proteinExistence type="predicted"/>
<evidence type="ECO:0000256" key="1">
    <source>
        <dbReference type="ARBA" id="ARBA00004496"/>
    </source>
</evidence>
<dbReference type="Gene3D" id="3.40.50.880">
    <property type="match status" value="1"/>
</dbReference>
<gene>
    <name evidence="6" type="ORF">PMAYCL1PPCAC_17024</name>
</gene>
<dbReference type="InterPro" id="IPR050325">
    <property type="entry name" value="Prot/Nucl_acid_deglycase"/>
</dbReference>
<dbReference type="InterPro" id="IPR029062">
    <property type="entry name" value="Class_I_gatase-like"/>
</dbReference>
<dbReference type="GO" id="GO:0036471">
    <property type="term" value="P:cellular response to glyoxal"/>
    <property type="evidence" value="ECO:0007669"/>
    <property type="project" value="UniProtKB-ARBA"/>
</dbReference>
<dbReference type="InterPro" id="IPR002818">
    <property type="entry name" value="DJ-1/PfpI"/>
</dbReference>
<dbReference type="CDD" id="cd03135">
    <property type="entry name" value="GATase1_DJ-1"/>
    <property type="match status" value="1"/>
</dbReference>
<evidence type="ECO:0000256" key="2">
    <source>
        <dbReference type="ARBA" id="ARBA00013134"/>
    </source>
</evidence>
<dbReference type="GO" id="GO:0046295">
    <property type="term" value="P:glycolate biosynthetic process"/>
    <property type="evidence" value="ECO:0007669"/>
    <property type="project" value="UniProtKB-ARBA"/>
</dbReference>
<sequence length="205" mass="22038">LLFMFTDILSLFRLSPHPKMPAPRALILLTNGVEDSEIVVTTDCLRRAGFEVVLGGLSGLDVITCCQKTRLLPDVAVEEAVKTTFDVIIVTGGSGSGETFAQSTKVGEILRSQLAAGRYVATICVGALVLGTHCIQKGSKITSYPMAREKLEQAGYTFSEESVVVDGKLITSRAPGTVFDFALKIVELIVGPKEANDLQNLMLFK</sequence>
<evidence type="ECO:0000256" key="3">
    <source>
        <dbReference type="ARBA" id="ARBA00022490"/>
    </source>
</evidence>